<dbReference type="EMBL" id="CAJNOH010000134">
    <property type="protein sequence ID" value="CAF0896856.1"/>
    <property type="molecule type" value="Genomic_DNA"/>
</dbReference>
<accession>A0A813ZC24</accession>
<evidence type="ECO:0000313" key="2">
    <source>
        <dbReference type="Proteomes" id="UP000663854"/>
    </source>
</evidence>
<reference evidence="1" key="1">
    <citation type="submission" date="2021-02" db="EMBL/GenBank/DDBJ databases">
        <authorList>
            <person name="Nowell W R."/>
        </authorList>
    </citation>
    <scope>NUCLEOTIDE SEQUENCE</scope>
</reference>
<protein>
    <submittedName>
        <fullName evidence="1">Uncharacterized protein</fullName>
    </submittedName>
</protein>
<sequence length="115" mass="12740">MNPQVAHDCNKGRQDVIFIKILIGITDADGTNLLSILINLGLVDICAYLHQPNHLLFEVSRCKQTIARPATIGVIFLMIETVCTGFADEENREDQESLCSIVFIAFDGLLLFTSD</sequence>
<dbReference type="Proteomes" id="UP000663854">
    <property type="component" value="Unassembled WGS sequence"/>
</dbReference>
<comment type="caution">
    <text evidence="1">The sequence shown here is derived from an EMBL/GenBank/DDBJ whole genome shotgun (WGS) entry which is preliminary data.</text>
</comment>
<name>A0A813ZC24_9BILA</name>
<gene>
    <name evidence="1" type="ORF">PYM288_LOCUS9316</name>
</gene>
<organism evidence="1 2">
    <name type="scientific">Rotaria sordida</name>
    <dbReference type="NCBI Taxonomy" id="392033"/>
    <lineage>
        <taxon>Eukaryota</taxon>
        <taxon>Metazoa</taxon>
        <taxon>Spiralia</taxon>
        <taxon>Gnathifera</taxon>
        <taxon>Rotifera</taxon>
        <taxon>Eurotatoria</taxon>
        <taxon>Bdelloidea</taxon>
        <taxon>Philodinida</taxon>
        <taxon>Philodinidae</taxon>
        <taxon>Rotaria</taxon>
    </lineage>
</organism>
<dbReference type="AlphaFoldDB" id="A0A813ZC24"/>
<evidence type="ECO:0000313" key="1">
    <source>
        <dbReference type="EMBL" id="CAF0896856.1"/>
    </source>
</evidence>
<proteinExistence type="predicted"/>